<evidence type="ECO:0000313" key="2">
    <source>
        <dbReference type="Proteomes" id="UP000518887"/>
    </source>
</evidence>
<reference evidence="1 2" key="1">
    <citation type="submission" date="2020-08" db="EMBL/GenBank/DDBJ databases">
        <title>Genomic Encyclopedia of Type Strains, Phase IV (KMG-IV): sequencing the most valuable type-strain genomes for metagenomic binning, comparative biology and taxonomic classification.</title>
        <authorList>
            <person name="Goeker M."/>
        </authorList>
    </citation>
    <scope>NUCLEOTIDE SEQUENCE [LARGE SCALE GENOMIC DNA]</scope>
    <source>
        <strain evidence="1 2">DSM 103462</strain>
    </source>
</reference>
<evidence type="ECO:0000313" key="1">
    <source>
        <dbReference type="EMBL" id="MBB5226282.1"/>
    </source>
</evidence>
<gene>
    <name evidence="1" type="ORF">HNP76_001655</name>
</gene>
<dbReference type="EMBL" id="JACHFQ010000005">
    <property type="protein sequence ID" value="MBB5226282.1"/>
    <property type="molecule type" value="Genomic_DNA"/>
</dbReference>
<accession>A0A7W8G9E8</accession>
<comment type="caution">
    <text evidence="1">The sequence shown here is derived from an EMBL/GenBank/DDBJ whole genome shotgun (WGS) entry which is preliminary data.</text>
</comment>
<dbReference type="Proteomes" id="UP000518887">
    <property type="component" value="Unassembled WGS sequence"/>
</dbReference>
<dbReference type="RefSeq" id="WP_184659395.1">
    <property type="nucleotide sequence ID" value="NZ_CP031518.1"/>
</dbReference>
<name>A0A7W8G9E8_9SPIR</name>
<dbReference type="AlphaFoldDB" id="A0A7W8G9E8"/>
<sequence length="71" mass="8239">MNVAEDWFAELEYGSSALLLEKDTPNPAGCIDMPLRDFFHKMKGIERINDFISITDETNNIFRNWNQQSSL</sequence>
<protein>
    <submittedName>
        <fullName evidence="1">Uncharacterized protein</fullName>
    </submittedName>
</protein>
<proteinExistence type="predicted"/>
<keyword evidence="2" id="KW-1185">Reference proteome</keyword>
<organism evidence="1 2">
    <name type="scientific">Treponema ruminis</name>
    <dbReference type="NCBI Taxonomy" id="744515"/>
    <lineage>
        <taxon>Bacteria</taxon>
        <taxon>Pseudomonadati</taxon>
        <taxon>Spirochaetota</taxon>
        <taxon>Spirochaetia</taxon>
        <taxon>Spirochaetales</taxon>
        <taxon>Treponemataceae</taxon>
        <taxon>Treponema</taxon>
    </lineage>
</organism>